<keyword evidence="1" id="KW-1133">Transmembrane helix</keyword>
<reference evidence="2 3" key="1">
    <citation type="submission" date="2023-09" db="EMBL/GenBank/DDBJ databases">
        <title>Microbial mechanism of fulvic acid promoting antimony reduction mineralization in rice fields.</title>
        <authorList>
            <person name="Chen G."/>
            <person name="Lan J."/>
        </authorList>
    </citation>
    <scope>NUCLEOTIDE SEQUENCE [LARGE SCALE GENOMIC DNA]</scope>
    <source>
        <strain evidence="2 3">PS1</strain>
    </source>
</reference>
<name>A0ABY9VGJ3_9BACI</name>
<evidence type="ECO:0000256" key="1">
    <source>
        <dbReference type="SAM" id="Phobius"/>
    </source>
</evidence>
<dbReference type="EMBL" id="CP134494">
    <property type="protein sequence ID" value="WNF22703.1"/>
    <property type="molecule type" value="Genomic_DNA"/>
</dbReference>
<sequence length="112" mass="13105">MSTEEIIYFIEKTIVVWFLFQSGYAMAVLLVGRVMIEYYEWGIFEKPSTLYEKTINTLLTVTAGVGPFVYKKLYKVNWLFRKILMLLFLILFGIVGIIIYQIVSIALRSLFL</sequence>
<feature type="transmembrane region" description="Helical" evidence="1">
    <location>
        <begin position="14"/>
        <end position="35"/>
    </location>
</feature>
<gene>
    <name evidence="2" type="ORF">RH061_21530</name>
</gene>
<organism evidence="2 3">
    <name type="scientific">Mesobacillus jeotgali</name>
    <dbReference type="NCBI Taxonomy" id="129985"/>
    <lineage>
        <taxon>Bacteria</taxon>
        <taxon>Bacillati</taxon>
        <taxon>Bacillota</taxon>
        <taxon>Bacilli</taxon>
        <taxon>Bacillales</taxon>
        <taxon>Bacillaceae</taxon>
        <taxon>Mesobacillus</taxon>
    </lineage>
</organism>
<keyword evidence="1" id="KW-0812">Transmembrane</keyword>
<dbReference type="RefSeq" id="WP_311072805.1">
    <property type="nucleotide sequence ID" value="NZ_CP134494.1"/>
</dbReference>
<evidence type="ECO:0000313" key="3">
    <source>
        <dbReference type="Proteomes" id="UP001303324"/>
    </source>
</evidence>
<feature type="transmembrane region" description="Helical" evidence="1">
    <location>
        <begin position="83"/>
        <end position="107"/>
    </location>
</feature>
<feature type="transmembrane region" description="Helical" evidence="1">
    <location>
        <begin position="55"/>
        <end position="71"/>
    </location>
</feature>
<proteinExistence type="predicted"/>
<protein>
    <submittedName>
        <fullName evidence="2">Uncharacterized protein</fullName>
    </submittedName>
</protein>
<keyword evidence="3" id="KW-1185">Reference proteome</keyword>
<dbReference type="Proteomes" id="UP001303324">
    <property type="component" value="Chromosome"/>
</dbReference>
<accession>A0ABY9VGJ3</accession>
<evidence type="ECO:0000313" key="2">
    <source>
        <dbReference type="EMBL" id="WNF22703.1"/>
    </source>
</evidence>
<keyword evidence="1" id="KW-0472">Membrane</keyword>